<keyword evidence="2 5" id="KW-0812">Transmembrane</keyword>
<dbReference type="PANTHER" id="PTHR43701:SF2">
    <property type="entry name" value="MEMBRANE TRANSPORTER PROTEIN YJNA-RELATED"/>
    <property type="match status" value="1"/>
</dbReference>
<evidence type="ECO:0000256" key="2">
    <source>
        <dbReference type="ARBA" id="ARBA00022692"/>
    </source>
</evidence>
<protein>
    <recommendedName>
        <fullName evidence="5">Probable membrane transporter protein</fullName>
    </recommendedName>
</protein>
<dbReference type="Proteomes" id="UP000697710">
    <property type="component" value="Unassembled WGS sequence"/>
</dbReference>
<organism evidence="6 7">
    <name type="scientific">Eiseniibacteriota bacterium</name>
    <dbReference type="NCBI Taxonomy" id="2212470"/>
    <lineage>
        <taxon>Bacteria</taxon>
        <taxon>Candidatus Eiseniibacteriota</taxon>
    </lineage>
</organism>
<reference evidence="6" key="1">
    <citation type="submission" date="2020-04" db="EMBL/GenBank/DDBJ databases">
        <authorList>
            <person name="Zhang T."/>
        </authorList>
    </citation>
    <scope>NUCLEOTIDE SEQUENCE</scope>
    <source>
        <strain evidence="6">HKST-UBA01</strain>
    </source>
</reference>
<dbReference type="Pfam" id="PF01925">
    <property type="entry name" value="TauE"/>
    <property type="match status" value="1"/>
</dbReference>
<accession>A0A956M0H0</accession>
<evidence type="ECO:0000313" key="6">
    <source>
        <dbReference type="EMBL" id="MCA9727551.1"/>
    </source>
</evidence>
<evidence type="ECO:0000256" key="5">
    <source>
        <dbReference type="RuleBase" id="RU363041"/>
    </source>
</evidence>
<evidence type="ECO:0000313" key="7">
    <source>
        <dbReference type="Proteomes" id="UP000697710"/>
    </source>
</evidence>
<feature type="transmembrane region" description="Helical" evidence="5">
    <location>
        <begin position="252"/>
        <end position="271"/>
    </location>
</feature>
<keyword evidence="4 5" id="KW-0472">Membrane</keyword>
<dbReference type="PANTHER" id="PTHR43701">
    <property type="entry name" value="MEMBRANE TRANSPORTER PROTEIN MJ0441-RELATED"/>
    <property type="match status" value="1"/>
</dbReference>
<gene>
    <name evidence="6" type="ORF">KC729_07700</name>
</gene>
<feature type="transmembrane region" description="Helical" evidence="5">
    <location>
        <begin position="37"/>
        <end position="59"/>
    </location>
</feature>
<comment type="similarity">
    <text evidence="5">Belongs to the 4-toluene sulfonate uptake permease (TSUP) (TC 2.A.102) family.</text>
</comment>
<keyword evidence="5" id="KW-1003">Cell membrane</keyword>
<dbReference type="InterPro" id="IPR051598">
    <property type="entry name" value="TSUP/Inactive_protease-like"/>
</dbReference>
<name>A0A956M0H0_UNCEI</name>
<keyword evidence="3 5" id="KW-1133">Transmembrane helix</keyword>
<comment type="caution">
    <text evidence="6">The sequence shown here is derived from an EMBL/GenBank/DDBJ whole genome shotgun (WGS) entry which is preliminary data.</text>
</comment>
<proteinExistence type="inferred from homology"/>
<feature type="transmembrane region" description="Helical" evidence="5">
    <location>
        <begin position="71"/>
        <end position="90"/>
    </location>
</feature>
<evidence type="ECO:0000256" key="4">
    <source>
        <dbReference type="ARBA" id="ARBA00023136"/>
    </source>
</evidence>
<evidence type="ECO:0000256" key="3">
    <source>
        <dbReference type="ARBA" id="ARBA00022989"/>
    </source>
</evidence>
<feature type="transmembrane region" description="Helical" evidence="5">
    <location>
        <begin position="221"/>
        <end position="240"/>
    </location>
</feature>
<dbReference type="GO" id="GO:0005886">
    <property type="term" value="C:plasma membrane"/>
    <property type="evidence" value="ECO:0007669"/>
    <property type="project" value="UniProtKB-SubCell"/>
</dbReference>
<sequence>MIPLGLLFGALVGFALGLTGGGGSIFAVPLLVYGLSVSAHEAVGISLAAVGSTALFGAIQRMRMGQTEARTGVIFALFGMAGAPLGSWIGRRLPEAVLLLGFSALMLFIATRMWRTAQKKMRAPAQDDGGRAGTESACRRDASGRLHMTSRCALVMSTAGVGTGILSGLFGVGGGFIIVPALTFFFGMEMHRAVATSLLVIAMVSSSGVFSFVAANHHLDFALTGVFVAGGIGGLTAGTAVGRRISGPRLQMVFSIFILVVAVFVVVRTLAR</sequence>
<dbReference type="EMBL" id="JAGQHR010000188">
    <property type="protein sequence ID" value="MCA9727551.1"/>
    <property type="molecule type" value="Genomic_DNA"/>
</dbReference>
<feature type="transmembrane region" description="Helical" evidence="5">
    <location>
        <begin position="193"/>
        <end position="214"/>
    </location>
</feature>
<comment type="subcellular location">
    <subcellularLocation>
        <location evidence="5">Cell membrane</location>
        <topology evidence="5">Multi-pass membrane protein</topology>
    </subcellularLocation>
    <subcellularLocation>
        <location evidence="1">Membrane</location>
        <topology evidence="1">Multi-pass membrane protein</topology>
    </subcellularLocation>
</comment>
<reference evidence="6" key="2">
    <citation type="journal article" date="2021" name="Microbiome">
        <title>Successional dynamics and alternative stable states in a saline activated sludge microbial community over 9 years.</title>
        <authorList>
            <person name="Wang Y."/>
            <person name="Ye J."/>
            <person name="Ju F."/>
            <person name="Liu L."/>
            <person name="Boyd J.A."/>
            <person name="Deng Y."/>
            <person name="Parks D.H."/>
            <person name="Jiang X."/>
            <person name="Yin X."/>
            <person name="Woodcroft B.J."/>
            <person name="Tyson G.W."/>
            <person name="Hugenholtz P."/>
            <person name="Polz M.F."/>
            <person name="Zhang T."/>
        </authorList>
    </citation>
    <scope>NUCLEOTIDE SEQUENCE</scope>
    <source>
        <strain evidence="6">HKST-UBA01</strain>
    </source>
</reference>
<feature type="transmembrane region" description="Helical" evidence="5">
    <location>
        <begin position="154"/>
        <end position="187"/>
    </location>
</feature>
<dbReference type="InterPro" id="IPR002781">
    <property type="entry name" value="TM_pro_TauE-like"/>
</dbReference>
<evidence type="ECO:0000256" key="1">
    <source>
        <dbReference type="ARBA" id="ARBA00004141"/>
    </source>
</evidence>
<dbReference type="AlphaFoldDB" id="A0A956M0H0"/>
<feature type="transmembrane region" description="Helical" evidence="5">
    <location>
        <begin position="96"/>
        <end position="114"/>
    </location>
</feature>